<evidence type="ECO:0000313" key="2">
    <source>
        <dbReference type="EMBL" id="GAA0407203.1"/>
    </source>
</evidence>
<name>A0ABN0YRV6_9ACTN</name>
<dbReference type="Proteomes" id="UP001500879">
    <property type="component" value="Unassembled WGS sequence"/>
</dbReference>
<evidence type="ECO:0000313" key="3">
    <source>
        <dbReference type="Proteomes" id="UP001500879"/>
    </source>
</evidence>
<sequence length="71" mass="8066">MTAPSWVIQPELGPAMPVIFSMRCTTCDAASPPDADFEPMHHWTLRHVAGNPEHTDYREVIHRTWRAVEAP</sequence>
<gene>
    <name evidence="2" type="ORF">GCM10010357_30200</name>
</gene>
<dbReference type="InterPro" id="IPR057170">
    <property type="entry name" value="DUF7848"/>
</dbReference>
<protein>
    <recommendedName>
        <fullName evidence="1">DUF7848 domain-containing protein</fullName>
    </recommendedName>
</protein>
<comment type="caution">
    <text evidence="2">The sequence shown here is derived from an EMBL/GenBank/DDBJ whole genome shotgun (WGS) entry which is preliminary data.</text>
</comment>
<keyword evidence="3" id="KW-1185">Reference proteome</keyword>
<feature type="domain" description="DUF7848" evidence="1">
    <location>
        <begin position="4"/>
        <end position="69"/>
    </location>
</feature>
<dbReference type="RefSeq" id="WP_344024270.1">
    <property type="nucleotide sequence ID" value="NZ_BAAABX010000033.1"/>
</dbReference>
<organism evidence="2 3">
    <name type="scientific">Streptomyces luteireticuli</name>
    <dbReference type="NCBI Taxonomy" id="173858"/>
    <lineage>
        <taxon>Bacteria</taxon>
        <taxon>Bacillati</taxon>
        <taxon>Actinomycetota</taxon>
        <taxon>Actinomycetes</taxon>
        <taxon>Kitasatosporales</taxon>
        <taxon>Streptomycetaceae</taxon>
        <taxon>Streptomyces</taxon>
    </lineage>
</organism>
<proteinExistence type="predicted"/>
<dbReference type="EMBL" id="BAAABX010000033">
    <property type="protein sequence ID" value="GAA0407203.1"/>
    <property type="molecule type" value="Genomic_DNA"/>
</dbReference>
<dbReference type="Pfam" id="PF25232">
    <property type="entry name" value="DUF7848"/>
    <property type="match status" value="1"/>
</dbReference>
<evidence type="ECO:0000259" key="1">
    <source>
        <dbReference type="Pfam" id="PF25232"/>
    </source>
</evidence>
<accession>A0ABN0YRV6</accession>
<reference evidence="2 3" key="1">
    <citation type="journal article" date="2019" name="Int. J. Syst. Evol. Microbiol.">
        <title>The Global Catalogue of Microorganisms (GCM) 10K type strain sequencing project: providing services to taxonomists for standard genome sequencing and annotation.</title>
        <authorList>
            <consortium name="The Broad Institute Genomics Platform"/>
            <consortium name="The Broad Institute Genome Sequencing Center for Infectious Disease"/>
            <person name="Wu L."/>
            <person name="Ma J."/>
        </authorList>
    </citation>
    <scope>NUCLEOTIDE SEQUENCE [LARGE SCALE GENOMIC DNA]</scope>
    <source>
        <strain evidence="2 3">JCM 4788</strain>
    </source>
</reference>